<dbReference type="GO" id="GO:0005737">
    <property type="term" value="C:cytoplasm"/>
    <property type="evidence" value="ECO:0007669"/>
    <property type="project" value="UniProtKB-SubCell"/>
</dbReference>
<dbReference type="GO" id="GO:0044780">
    <property type="term" value="P:bacterial-type flagellum assembly"/>
    <property type="evidence" value="ECO:0007669"/>
    <property type="project" value="InterPro"/>
</dbReference>
<keyword evidence="11" id="KW-0969">Cilium</keyword>
<keyword evidence="5" id="KW-0067">ATP-binding</keyword>
<sequence length="433" mass="47821">MFKDLSDLIMKTETIDHIGKIENIVGMSMEASGGKASIGDIAYIYNEDRKEQIPVEVVGFKDDKIQLMAYENMSGIAAGSFVRNTRRRLKIPVGDFLRGRIIDAKGEPMDGKGPFENPKYYYVENPYINPMTRPPITDPLEFGVKAIDGMNTIGKGQRIGIFAGSGVGKSTLLGMIARNVKADINVVALVGERGREVREFIEKDLGPEGMKRSVLIVATSDQPAMLRMKCPLVATTIAEYFKNQGKDVLLMMDSLTRFAMAQREIGLAIGEPPVARGYTPSIYAEFPKLLERSGNFKEGSITGIYTVLVEGDDTNEPIADTVRGIVDGHIVLSRKLANANHFPAIDVSASISRLMTNIVSDEHRKMASEIRDILSLYEKNEDLISIGAYKSGTNPKLDVAIAKIEKINNFLCQGINENDSYEEILEKMRAILK</sequence>
<keyword evidence="8" id="KW-0406">Ion transport</keyword>
<evidence type="ECO:0000259" key="10">
    <source>
        <dbReference type="SMART" id="SM00382"/>
    </source>
</evidence>
<dbReference type="NCBIfam" id="TIGR01026">
    <property type="entry name" value="fliI_yscN"/>
    <property type="match status" value="1"/>
</dbReference>
<comment type="caution">
    <text evidence="11">The sequence shown here is derived from an EMBL/GenBank/DDBJ whole genome shotgun (WGS) entry which is preliminary data.</text>
</comment>
<dbReference type="PROSITE" id="PS00152">
    <property type="entry name" value="ATPASE_ALPHA_BETA"/>
    <property type="match status" value="1"/>
</dbReference>
<dbReference type="SMART" id="SM00382">
    <property type="entry name" value="AAA"/>
    <property type="match status" value="1"/>
</dbReference>
<evidence type="ECO:0000256" key="8">
    <source>
        <dbReference type="ARBA" id="ARBA00023065"/>
    </source>
</evidence>
<proteinExistence type="predicted"/>
<feature type="domain" description="AAA+ ATPase" evidence="10">
    <location>
        <begin position="155"/>
        <end position="336"/>
    </location>
</feature>
<dbReference type="InterPro" id="IPR020003">
    <property type="entry name" value="ATPase_a/bsu_AS"/>
</dbReference>
<dbReference type="Pfam" id="PF00006">
    <property type="entry name" value="ATP-synt_ab"/>
    <property type="match status" value="1"/>
</dbReference>
<keyword evidence="2" id="KW-0813">Transport</keyword>
<dbReference type="Pfam" id="PF18269">
    <property type="entry name" value="T3SS_ATPase_C"/>
    <property type="match status" value="1"/>
</dbReference>
<evidence type="ECO:0000256" key="6">
    <source>
        <dbReference type="ARBA" id="ARBA00022927"/>
    </source>
</evidence>
<dbReference type="GO" id="GO:0030254">
    <property type="term" value="P:protein secretion by the type III secretion system"/>
    <property type="evidence" value="ECO:0007669"/>
    <property type="project" value="InterPro"/>
</dbReference>
<keyword evidence="11" id="KW-0966">Cell projection</keyword>
<evidence type="ECO:0000313" key="11">
    <source>
        <dbReference type="EMBL" id="RFZ80355.1"/>
    </source>
</evidence>
<evidence type="ECO:0000256" key="2">
    <source>
        <dbReference type="ARBA" id="ARBA00022448"/>
    </source>
</evidence>
<dbReference type="InterPro" id="IPR000194">
    <property type="entry name" value="ATPase_F1/V1/A1_a/bsu_nucl-bd"/>
</dbReference>
<evidence type="ECO:0000256" key="4">
    <source>
        <dbReference type="ARBA" id="ARBA00022741"/>
    </source>
</evidence>
<dbReference type="GO" id="GO:0046933">
    <property type="term" value="F:proton-transporting ATP synthase activity, rotational mechanism"/>
    <property type="evidence" value="ECO:0007669"/>
    <property type="project" value="TreeGrafter"/>
</dbReference>
<reference evidence="11 12" key="1">
    <citation type="submission" date="2018-07" db="EMBL/GenBank/DDBJ databases">
        <title>New species, Clostridium PI-S10-A1B.</title>
        <authorList>
            <person name="Krishna G."/>
            <person name="Summeta K."/>
            <person name="Shikha S."/>
            <person name="Prabhu P.B."/>
            <person name="Suresh K."/>
        </authorList>
    </citation>
    <scope>NUCLEOTIDE SEQUENCE [LARGE SCALE GENOMIC DNA]</scope>
    <source>
        <strain evidence="11 12">PI-S10-A1B</strain>
    </source>
</reference>
<dbReference type="FunFam" id="3.40.50.12240:FF:000002">
    <property type="entry name" value="Flagellum-specific ATP synthase FliI"/>
    <property type="match status" value="1"/>
</dbReference>
<keyword evidence="7" id="KW-1278">Translocase</keyword>
<dbReference type="EMBL" id="QOHO01000012">
    <property type="protein sequence ID" value="RFZ80355.1"/>
    <property type="molecule type" value="Genomic_DNA"/>
</dbReference>
<name>A0A3E2NHA6_9FIRM</name>
<dbReference type="PANTHER" id="PTHR15184:SF9">
    <property type="entry name" value="SPI-1 TYPE 3 SECRETION SYSTEM ATPASE"/>
    <property type="match status" value="1"/>
</dbReference>
<keyword evidence="6" id="KW-0653">Protein transport</keyword>
<protein>
    <submittedName>
        <fullName evidence="11">Flagellar protein export ATPase FliI</fullName>
    </submittedName>
</protein>
<keyword evidence="4" id="KW-0547">Nucleotide-binding</keyword>
<evidence type="ECO:0000256" key="9">
    <source>
        <dbReference type="ARBA" id="ARBA00034006"/>
    </source>
</evidence>
<accession>A0A3E2NHA6</accession>
<dbReference type="RefSeq" id="WP_117415671.1">
    <property type="nucleotide sequence ID" value="NZ_QOHO01000012.1"/>
</dbReference>
<evidence type="ECO:0000313" key="12">
    <source>
        <dbReference type="Proteomes" id="UP000260680"/>
    </source>
</evidence>
<evidence type="ECO:0000256" key="5">
    <source>
        <dbReference type="ARBA" id="ARBA00022840"/>
    </source>
</evidence>
<dbReference type="GO" id="GO:0005524">
    <property type="term" value="F:ATP binding"/>
    <property type="evidence" value="ECO:0007669"/>
    <property type="project" value="UniProtKB-KW"/>
</dbReference>
<dbReference type="InterPro" id="IPR027417">
    <property type="entry name" value="P-loop_NTPase"/>
</dbReference>
<dbReference type="SUPFAM" id="SSF52540">
    <property type="entry name" value="P-loop containing nucleoside triphosphate hydrolases"/>
    <property type="match status" value="1"/>
</dbReference>
<dbReference type="Gene3D" id="3.40.50.12240">
    <property type="match status" value="1"/>
</dbReference>
<evidence type="ECO:0000256" key="3">
    <source>
        <dbReference type="ARBA" id="ARBA00022490"/>
    </source>
</evidence>
<dbReference type="GO" id="GO:0016887">
    <property type="term" value="F:ATP hydrolysis activity"/>
    <property type="evidence" value="ECO:0007669"/>
    <property type="project" value="InterPro"/>
</dbReference>
<dbReference type="AlphaFoldDB" id="A0A3E2NHA6"/>
<dbReference type="CDD" id="cd01136">
    <property type="entry name" value="ATPase_flagellum-secretory_path_III"/>
    <property type="match status" value="1"/>
</dbReference>
<dbReference type="OrthoDB" id="9802718at2"/>
<dbReference type="Pfam" id="PF02874">
    <property type="entry name" value="ATP-synt_ab_N"/>
    <property type="match status" value="1"/>
</dbReference>
<dbReference type="NCBIfam" id="TIGR03497">
    <property type="entry name" value="FliI_clade2"/>
    <property type="match status" value="1"/>
</dbReference>
<dbReference type="InterPro" id="IPR050053">
    <property type="entry name" value="ATPase_alpha/beta_chains"/>
</dbReference>
<dbReference type="InterPro" id="IPR003593">
    <property type="entry name" value="AAA+_ATPase"/>
</dbReference>
<dbReference type="InterPro" id="IPR004100">
    <property type="entry name" value="ATPase_F1/V1/A1_a/bsu_N"/>
</dbReference>
<evidence type="ECO:0000256" key="1">
    <source>
        <dbReference type="ARBA" id="ARBA00004496"/>
    </source>
</evidence>
<dbReference type="GO" id="GO:0071973">
    <property type="term" value="P:bacterial-type flagellum-dependent cell motility"/>
    <property type="evidence" value="ECO:0007669"/>
    <property type="project" value="InterPro"/>
</dbReference>
<dbReference type="GO" id="GO:0008564">
    <property type="term" value="F:protein-exporting ATPase activity"/>
    <property type="evidence" value="ECO:0007669"/>
    <property type="project" value="UniProtKB-EC"/>
</dbReference>
<keyword evidence="11" id="KW-0282">Flagellum</keyword>
<dbReference type="InterPro" id="IPR022425">
    <property type="entry name" value="FliI_clade2"/>
</dbReference>
<dbReference type="Proteomes" id="UP000260680">
    <property type="component" value="Unassembled WGS sequence"/>
</dbReference>
<comment type="subcellular location">
    <subcellularLocation>
        <location evidence="1">Cytoplasm</location>
    </subcellularLocation>
</comment>
<keyword evidence="3" id="KW-0963">Cytoplasm</keyword>
<dbReference type="InterPro" id="IPR040627">
    <property type="entry name" value="T3SS_ATPase_C"/>
</dbReference>
<evidence type="ECO:0000256" key="7">
    <source>
        <dbReference type="ARBA" id="ARBA00022967"/>
    </source>
</evidence>
<dbReference type="PANTHER" id="PTHR15184">
    <property type="entry name" value="ATP SYNTHASE"/>
    <property type="match status" value="1"/>
</dbReference>
<dbReference type="GO" id="GO:0030257">
    <property type="term" value="C:type III protein secretion system complex"/>
    <property type="evidence" value="ECO:0007669"/>
    <property type="project" value="InterPro"/>
</dbReference>
<comment type="catalytic activity">
    <reaction evidence="9">
        <text>ATP + H2O + cellular proteinSide 1 = ADP + phosphate + cellular proteinSide 2.</text>
        <dbReference type="EC" id="7.4.2.8"/>
    </reaction>
</comment>
<dbReference type="InterPro" id="IPR005714">
    <property type="entry name" value="ATPase_T3SS_FliI/YscN"/>
</dbReference>
<organism evidence="11 12">
    <name type="scientific">Lacrimispora amygdalina</name>
    <dbReference type="NCBI Taxonomy" id="253257"/>
    <lineage>
        <taxon>Bacteria</taxon>
        <taxon>Bacillati</taxon>
        <taxon>Bacillota</taxon>
        <taxon>Clostridia</taxon>
        <taxon>Lachnospirales</taxon>
        <taxon>Lachnospiraceae</taxon>
        <taxon>Lacrimispora</taxon>
    </lineage>
</organism>
<gene>
    <name evidence="11" type="primary">fliI</name>
    <name evidence="11" type="ORF">DS742_03650</name>
</gene>